<dbReference type="EC" id="5.4.99.12" evidence="4"/>
<dbReference type="SUPFAM" id="SSF55120">
    <property type="entry name" value="Pseudouridine synthase"/>
    <property type="match status" value="1"/>
</dbReference>
<evidence type="ECO:0000259" key="8">
    <source>
        <dbReference type="Pfam" id="PF01416"/>
    </source>
</evidence>
<dbReference type="InterPro" id="IPR001406">
    <property type="entry name" value="PsdUridine_synth_TruA"/>
</dbReference>
<dbReference type="PANTHER" id="PTHR11142:SF0">
    <property type="entry name" value="TRNA PSEUDOURIDINE SYNTHASE-LIKE 1"/>
    <property type="match status" value="1"/>
</dbReference>
<dbReference type="FunFam" id="3.30.70.580:FF:000001">
    <property type="entry name" value="tRNA pseudouridine synthase A"/>
    <property type="match status" value="1"/>
</dbReference>
<dbReference type="NCBIfam" id="TIGR00071">
    <property type="entry name" value="hisT_truA"/>
    <property type="match status" value="1"/>
</dbReference>
<dbReference type="HAMAP" id="MF_00171">
    <property type="entry name" value="TruA"/>
    <property type="match status" value="1"/>
</dbReference>
<dbReference type="RefSeq" id="WP_314510056.1">
    <property type="nucleotide sequence ID" value="NZ_JASJOU010000002.1"/>
</dbReference>
<comment type="catalytic activity">
    <reaction evidence="4 7">
        <text>uridine(38/39/40) in tRNA = pseudouridine(38/39/40) in tRNA</text>
        <dbReference type="Rhea" id="RHEA:22376"/>
        <dbReference type="Rhea" id="RHEA-COMP:10085"/>
        <dbReference type="Rhea" id="RHEA-COMP:10087"/>
        <dbReference type="ChEBI" id="CHEBI:65314"/>
        <dbReference type="ChEBI" id="CHEBI:65315"/>
        <dbReference type="EC" id="5.4.99.12"/>
    </reaction>
</comment>
<comment type="similarity">
    <text evidence="1 4 7">Belongs to the tRNA pseudouridine synthase TruA family.</text>
</comment>
<dbReference type="CDD" id="cd02570">
    <property type="entry name" value="PseudoU_synth_EcTruA"/>
    <property type="match status" value="1"/>
</dbReference>
<name>A0AAE3R2N9_9BACT</name>
<dbReference type="Proteomes" id="UP001232063">
    <property type="component" value="Unassembled WGS sequence"/>
</dbReference>
<evidence type="ECO:0000256" key="3">
    <source>
        <dbReference type="ARBA" id="ARBA00023235"/>
    </source>
</evidence>
<dbReference type="GO" id="GO:0160147">
    <property type="term" value="F:tRNA pseudouridine(38-40) synthase activity"/>
    <property type="evidence" value="ECO:0007669"/>
    <property type="project" value="UniProtKB-EC"/>
</dbReference>
<dbReference type="InterPro" id="IPR020103">
    <property type="entry name" value="PsdUridine_synth_cat_dom_sf"/>
</dbReference>
<protein>
    <recommendedName>
        <fullName evidence="4">tRNA pseudouridine synthase A</fullName>
        <ecNumber evidence="4">5.4.99.12</ecNumber>
    </recommendedName>
    <alternativeName>
        <fullName evidence="4">tRNA pseudouridine(38-40) synthase</fullName>
    </alternativeName>
    <alternativeName>
        <fullName evidence="4">tRNA pseudouridylate synthase I</fullName>
    </alternativeName>
    <alternativeName>
        <fullName evidence="4">tRNA-uridine isomerase I</fullName>
    </alternativeName>
</protein>
<sequence>MKRYFLEVAYNGTNYHGWQVQANANTVQAELNKALAILLKESVETLGSGRTDAGVHATQQFVHLDCKADLLKRSVVHSLNALLPADISVIDIYLVEPTAHARFDAFSRSYEYRISHQKNPFLPKMCYRYRGTPDIAQMNEAAQLLLRYTDFECFSKVKTDVNNFRCTITKAFWIYENDYLVFHISANRFLRGMVRAIVGTLLEVGEGKMNIEDFEKVIQGQDRQKAGRAVPPEGLFLTRVEYPFELKRNK</sequence>
<feature type="domain" description="Pseudouridine synthase I TruA alpha/beta" evidence="8">
    <location>
        <begin position="141"/>
        <end position="243"/>
    </location>
</feature>
<dbReference type="GO" id="GO:0003723">
    <property type="term" value="F:RNA binding"/>
    <property type="evidence" value="ECO:0007669"/>
    <property type="project" value="InterPro"/>
</dbReference>
<dbReference type="GO" id="GO:0031119">
    <property type="term" value="P:tRNA pseudouridine synthesis"/>
    <property type="evidence" value="ECO:0007669"/>
    <property type="project" value="UniProtKB-UniRule"/>
</dbReference>
<evidence type="ECO:0000256" key="7">
    <source>
        <dbReference type="RuleBase" id="RU003792"/>
    </source>
</evidence>
<feature type="domain" description="Pseudouridine synthase I TruA alpha/beta" evidence="8">
    <location>
        <begin position="9"/>
        <end position="103"/>
    </location>
</feature>
<dbReference type="PIRSF" id="PIRSF001430">
    <property type="entry name" value="tRNA_psdUrid_synth"/>
    <property type="match status" value="1"/>
</dbReference>
<keyword evidence="2 4" id="KW-0819">tRNA processing</keyword>
<evidence type="ECO:0000313" key="9">
    <source>
        <dbReference type="EMBL" id="MDJ1500524.1"/>
    </source>
</evidence>
<dbReference type="InterPro" id="IPR020095">
    <property type="entry name" value="PsdUridine_synth_TruA_C"/>
</dbReference>
<comment type="function">
    <text evidence="4">Formation of pseudouridine at positions 38, 39 and 40 in the anticodon stem and loop of transfer RNAs.</text>
</comment>
<comment type="subunit">
    <text evidence="4">Homodimer.</text>
</comment>
<organism evidence="9 10">
    <name type="scientific">Xanthocytophaga agilis</name>
    <dbReference type="NCBI Taxonomy" id="3048010"/>
    <lineage>
        <taxon>Bacteria</taxon>
        <taxon>Pseudomonadati</taxon>
        <taxon>Bacteroidota</taxon>
        <taxon>Cytophagia</taxon>
        <taxon>Cytophagales</taxon>
        <taxon>Rhodocytophagaceae</taxon>
        <taxon>Xanthocytophaga</taxon>
    </lineage>
</organism>
<dbReference type="Gene3D" id="3.30.70.580">
    <property type="entry name" value="Pseudouridine synthase I, catalytic domain, N-terminal subdomain"/>
    <property type="match status" value="1"/>
</dbReference>
<keyword evidence="3 4" id="KW-0413">Isomerase</keyword>
<dbReference type="Pfam" id="PF01416">
    <property type="entry name" value="PseudoU_synth_1"/>
    <property type="match status" value="2"/>
</dbReference>
<evidence type="ECO:0000256" key="1">
    <source>
        <dbReference type="ARBA" id="ARBA00009375"/>
    </source>
</evidence>
<dbReference type="Gene3D" id="3.30.70.660">
    <property type="entry name" value="Pseudouridine synthase I, catalytic domain, C-terminal subdomain"/>
    <property type="match status" value="1"/>
</dbReference>
<reference evidence="9" key="1">
    <citation type="submission" date="2023-05" db="EMBL/GenBank/DDBJ databases">
        <authorList>
            <person name="Zhang X."/>
        </authorList>
    </citation>
    <scope>NUCLEOTIDE SEQUENCE</scope>
    <source>
        <strain evidence="9">BD1B2-1</strain>
    </source>
</reference>
<accession>A0AAE3R2N9</accession>
<feature type="binding site" evidence="4 6">
    <location>
        <position position="110"/>
    </location>
    <ligand>
        <name>substrate</name>
    </ligand>
</feature>
<gene>
    <name evidence="4 9" type="primary">truA</name>
    <name evidence="9" type="ORF">QNI22_07705</name>
</gene>
<evidence type="ECO:0000256" key="5">
    <source>
        <dbReference type="PIRSR" id="PIRSR001430-1"/>
    </source>
</evidence>
<comment type="caution">
    <text evidence="4">Lacks conserved residue(s) required for the propagation of feature annotation.</text>
</comment>
<keyword evidence="10" id="KW-1185">Reference proteome</keyword>
<dbReference type="AlphaFoldDB" id="A0AAE3R2N9"/>
<comment type="caution">
    <text evidence="9">The sequence shown here is derived from an EMBL/GenBank/DDBJ whole genome shotgun (WGS) entry which is preliminary data.</text>
</comment>
<evidence type="ECO:0000256" key="2">
    <source>
        <dbReference type="ARBA" id="ARBA00022694"/>
    </source>
</evidence>
<evidence type="ECO:0000313" key="10">
    <source>
        <dbReference type="Proteomes" id="UP001232063"/>
    </source>
</evidence>
<dbReference type="EMBL" id="JASJOU010000002">
    <property type="protein sequence ID" value="MDJ1500524.1"/>
    <property type="molecule type" value="Genomic_DNA"/>
</dbReference>
<evidence type="ECO:0000256" key="4">
    <source>
        <dbReference type="HAMAP-Rule" id="MF_00171"/>
    </source>
</evidence>
<dbReference type="InterPro" id="IPR020094">
    <property type="entry name" value="TruA/RsuA/RluB/E/F_N"/>
</dbReference>
<dbReference type="PANTHER" id="PTHR11142">
    <property type="entry name" value="PSEUDOURIDYLATE SYNTHASE"/>
    <property type="match status" value="1"/>
</dbReference>
<proteinExistence type="inferred from homology"/>
<evidence type="ECO:0000256" key="6">
    <source>
        <dbReference type="PIRSR" id="PIRSR001430-2"/>
    </source>
</evidence>
<feature type="active site" description="Nucleophile" evidence="4 5">
    <location>
        <position position="52"/>
    </location>
</feature>
<dbReference type="InterPro" id="IPR020097">
    <property type="entry name" value="PsdUridine_synth_TruA_a/b_dom"/>
</dbReference>